<organism evidence="1">
    <name type="scientific">marine sediment metagenome</name>
    <dbReference type="NCBI Taxonomy" id="412755"/>
    <lineage>
        <taxon>unclassified sequences</taxon>
        <taxon>metagenomes</taxon>
        <taxon>ecological metagenomes</taxon>
    </lineage>
</organism>
<sequence>MPRYTGAYSAVANNAGIVWGFGNAGVTSGGGDGGLFIPAPVAVPVWRGLTCRPSAGVADCPYVELVEDKGRVRLVQLRDGPAQTGAHGDYIPREMWVENVIRP</sequence>
<comment type="caution">
    <text evidence="1">The sequence shown here is derived from an EMBL/GenBank/DDBJ whole genome shotgun (WGS) entry which is preliminary data.</text>
</comment>
<name>A0A0F9FB88_9ZZZZ</name>
<feature type="non-terminal residue" evidence="1">
    <location>
        <position position="103"/>
    </location>
</feature>
<gene>
    <name evidence="1" type="ORF">LCGC14_2326400</name>
</gene>
<dbReference type="EMBL" id="LAZR01033345">
    <property type="protein sequence ID" value="KKL48352.1"/>
    <property type="molecule type" value="Genomic_DNA"/>
</dbReference>
<proteinExistence type="predicted"/>
<dbReference type="AlphaFoldDB" id="A0A0F9FB88"/>
<reference evidence="1" key="1">
    <citation type="journal article" date="2015" name="Nature">
        <title>Complex archaea that bridge the gap between prokaryotes and eukaryotes.</title>
        <authorList>
            <person name="Spang A."/>
            <person name="Saw J.H."/>
            <person name="Jorgensen S.L."/>
            <person name="Zaremba-Niedzwiedzka K."/>
            <person name="Martijn J."/>
            <person name="Lind A.E."/>
            <person name="van Eijk R."/>
            <person name="Schleper C."/>
            <person name="Guy L."/>
            <person name="Ettema T.J."/>
        </authorList>
    </citation>
    <scope>NUCLEOTIDE SEQUENCE</scope>
</reference>
<accession>A0A0F9FB88</accession>
<evidence type="ECO:0000313" key="1">
    <source>
        <dbReference type="EMBL" id="KKL48352.1"/>
    </source>
</evidence>
<protein>
    <submittedName>
        <fullName evidence="1">Uncharacterized protein</fullName>
    </submittedName>
</protein>